<feature type="transmembrane region" description="Helical" evidence="7">
    <location>
        <begin position="481"/>
        <end position="501"/>
    </location>
</feature>
<evidence type="ECO:0000256" key="2">
    <source>
        <dbReference type="ARBA" id="ARBA00022448"/>
    </source>
</evidence>
<evidence type="ECO:0000313" key="9">
    <source>
        <dbReference type="EMBL" id="PHH78485.1"/>
    </source>
</evidence>
<protein>
    <recommendedName>
        <fullName evidence="8">Major facilitator superfamily (MFS) profile domain-containing protein</fullName>
    </recommendedName>
</protein>
<dbReference type="InterPro" id="IPR011701">
    <property type="entry name" value="MFS"/>
</dbReference>
<dbReference type="PRINTS" id="PR01035">
    <property type="entry name" value="TCRTETA"/>
</dbReference>
<keyword evidence="2" id="KW-0813">Transport</keyword>
<feature type="region of interest" description="Disordered" evidence="6">
    <location>
        <begin position="341"/>
        <end position="393"/>
    </location>
</feature>
<comment type="subcellular location">
    <subcellularLocation>
        <location evidence="1">Membrane</location>
        <topology evidence="1">Multi-pass membrane protein</topology>
    </subcellularLocation>
</comment>
<dbReference type="PANTHER" id="PTHR23504:SF39">
    <property type="entry name" value="TRANSPORTER, PUTATIVE (AFU_ORTHOLOGUE AFUA_6G03860)-RELATED"/>
    <property type="match status" value="1"/>
</dbReference>
<sequence length="633" mass="67127">MVVRLVDLLQRQPLPDQDEDEDDDEAMARAEGGPRRPSAGPACRTLSSGSFHAGAPIPTLAGFRRASTHRYQTFPASVAPPAEAEAGGDDGDENDNDDDDDDDDGAGGSSSDGSSHEHEQTPLPVRQLLLLAFLSLAEQTALNSISPYLPRMVASTPGIPPGQIGLYVGILASAFALAQLSTNFLWGYASDVVGRKPVLLAGTASLTGCFALFGLCRRYWHIVVVHVAMGLLNGNAACVPTVLGEVTDRSNQSKAFTYLPVIYSIGGITGPALGGLLVGRIVPSHPYLAPNVCAAVLLAVSVVVVAIWFEETLEEDDDEAGPWAPVFLHRVSSWLRSKFRPETSNDSHSWSSRWPHAQTTDQRRPLLSPDSSPSSSSADDDHHVQDGMPSSKAAVQTKGPAWRDLLNHTTLLLLSTYLVFQLSNISFNSLYPIFAAAPAPAGRELDPGKIGVSLSFAGLATILFQAFLYQPLKARTGSLGAYRLSLLGIAISMVLMPWVGYLDDEPLFGIGSGRLWLYAQLGIVLVLKNICAVGGLSSVMLLITNSAPSHASLGTLNGVAQTLSALGRSFGPFVSGGLFSLSLDVRPKGEALAWSVFGGLALAGWICSLFIRGDGLESEDFDGDDESDGYGRA</sequence>
<evidence type="ECO:0000256" key="4">
    <source>
        <dbReference type="ARBA" id="ARBA00022989"/>
    </source>
</evidence>
<accession>A0A2C5Z9D6</accession>
<feature type="transmembrane region" description="Helical" evidence="7">
    <location>
        <begin position="591"/>
        <end position="611"/>
    </location>
</feature>
<dbReference type="SUPFAM" id="SSF103473">
    <property type="entry name" value="MFS general substrate transporter"/>
    <property type="match status" value="1"/>
</dbReference>
<feature type="region of interest" description="Disordered" evidence="6">
    <location>
        <begin position="1"/>
        <end position="57"/>
    </location>
</feature>
<dbReference type="Pfam" id="PF07690">
    <property type="entry name" value="MFS_1"/>
    <property type="match status" value="1"/>
</dbReference>
<evidence type="ECO:0000259" key="8">
    <source>
        <dbReference type="PROSITE" id="PS50850"/>
    </source>
</evidence>
<evidence type="ECO:0000256" key="5">
    <source>
        <dbReference type="ARBA" id="ARBA00023136"/>
    </source>
</evidence>
<feature type="compositionally biased region" description="Low complexity" evidence="6">
    <location>
        <begin position="368"/>
        <end position="377"/>
    </location>
</feature>
<feature type="transmembrane region" description="Helical" evidence="7">
    <location>
        <begin position="255"/>
        <end position="282"/>
    </location>
</feature>
<dbReference type="OrthoDB" id="10262656at2759"/>
<keyword evidence="3 7" id="KW-0812">Transmembrane</keyword>
<name>A0A2C5Z9D6_9HYPO</name>
<keyword evidence="10" id="KW-1185">Reference proteome</keyword>
<feature type="compositionally biased region" description="Acidic residues" evidence="6">
    <location>
        <begin position="86"/>
        <end position="105"/>
    </location>
</feature>
<keyword evidence="5 7" id="KW-0472">Membrane</keyword>
<dbReference type="PANTHER" id="PTHR23504">
    <property type="entry name" value="MAJOR FACILITATOR SUPERFAMILY DOMAIN-CONTAINING PROTEIN 10"/>
    <property type="match status" value="1"/>
</dbReference>
<keyword evidence="4 7" id="KW-1133">Transmembrane helix</keyword>
<feature type="region of interest" description="Disordered" evidence="6">
    <location>
        <begin position="74"/>
        <end position="121"/>
    </location>
</feature>
<feature type="transmembrane region" description="Helical" evidence="7">
    <location>
        <begin position="411"/>
        <end position="430"/>
    </location>
</feature>
<feature type="compositionally biased region" description="Low complexity" evidence="6">
    <location>
        <begin position="1"/>
        <end position="15"/>
    </location>
</feature>
<feature type="transmembrane region" description="Helical" evidence="7">
    <location>
        <begin position="198"/>
        <end position="215"/>
    </location>
</feature>
<dbReference type="InterPro" id="IPR020846">
    <property type="entry name" value="MFS_dom"/>
</dbReference>
<gene>
    <name evidence="9" type="ORF">CDD80_6753</name>
</gene>
<dbReference type="InterPro" id="IPR036259">
    <property type="entry name" value="MFS_trans_sf"/>
</dbReference>
<comment type="caution">
    <text evidence="9">The sequence shown here is derived from an EMBL/GenBank/DDBJ whole genome shotgun (WGS) entry which is preliminary data.</text>
</comment>
<dbReference type="GO" id="GO:0016020">
    <property type="term" value="C:membrane"/>
    <property type="evidence" value="ECO:0007669"/>
    <property type="project" value="UniProtKB-SubCell"/>
</dbReference>
<feature type="compositionally biased region" description="Polar residues" evidence="6">
    <location>
        <begin position="346"/>
        <end position="360"/>
    </location>
</feature>
<evidence type="ECO:0000256" key="1">
    <source>
        <dbReference type="ARBA" id="ARBA00004141"/>
    </source>
</evidence>
<feature type="domain" description="Major facilitator superfamily (MFS) profile" evidence="8">
    <location>
        <begin position="124"/>
        <end position="616"/>
    </location>
</feature>
<dbReference type="Gene3D" id="1.20.1250.20">
    <property type="entry name" value="MFS general substrate transporter like domains"/>
    <property type="match status" value="1"/>
</dbReference>
<dbReference type="InterPro" id="IPR001958">
    <property type="entry name" value="Tet-R_TetA/multi-R_MdtG-like"/>
</dbReference>
<dbReference type="PROSITE" id="PS50850">
    <property type="entry name" value="MFS"/>
    <property type="match status" value="1"/>
</dbReference>
<dbReference type="AlphaFoldDB" id="A0A2C5Z9D6"/>
<feature type="transmembrane region" description="Helical" evidence="7">
    <location>
        <begin position="221"/>
        <end position="243"/>
    </location>
</feature>
<organism evidence="9 10">
    <name type="scientific">Ophiocordyceps camponoti-rufipedis</name>
    <dbReference type="NCBI Taxonomy" id="2004952"/>
    <lineage>
        <taxon>Eukaryota</taxon>
        <taxon>Fungi</taxon>
        <taxon>Dikarya</taxon>
        <taxon>Ascomycota</taxon>
        <taxon>Pezizomycotina</taxon>
        <taxon>Sordariomycetes</taxon>
        <taxon>Hypocreomycetidae</taxon>
        <taxon>Hypocreales</taxon>
        <taxon>Ophiocordycipitaceae</taxon>
        <taxon>Ophiocordyceps</taxon>
    </lineage>
</organism>
<dbReference type="Proteomes" id="UP000226431">
    <property type="component" value="Unassembled WGS sequence"/>
</dbReference>
<feature type="transmembrane region" description="Helical" evidence="7">
    <location>
        <begin position="450"/>
        <end position="469"/>
    </location>
</feature>
<proteinExistence type="predicted"/>
<evidence type="ECO:0000313" key="10">
    <source>
        <dbReference type="Proteomes" id="UP000226431"/>
    </source>
</evidence>
<feature type="transmembrane region" description="Helical" evidence="7">
    <location>
        <begin position="521"/>
        <end position="543"/>
    </location>
</feature>
<dbReference type="GO" id="GO:0022857">
    <property type="term" value="F:transmembrane transporter activity"/>
    <property type="evidence" value="ECO:0007669"/>
    <property type="project" value="InterPro"/>
</dbReference>
<evidence type="ECO:0000256" key="6">
    <source>
        <dbReference type="SAM" id="MobiDB-lite"/>
    </source>
</evidence>
<evidence type="ECO:0000256" key="3">
    <source>
        <dbReference type="ARBA" id="ARBA00022692"/>
    </source>
</evidence>
<reference evidence="9 10" key="1">
    <citation type="submission" date="2017-06" db="EMBL/GenBank/DDBJ databases">
        <title>Ant-infecting Ophiocordyceps genomes reveal a high diversity of potential behavioral manipulation genes and a possible major role for enterotoxins.</title>
        <authorList>
            <person name="De Bekker C."/>
            <person name="Evans H.C."/>
            <person name="Brachmann A."/>
            <person name="Hughes D.P."/>
        </authorList>
    </citation>
    <scope>NUCLEOTIDE SEQUENCE [LARGE SCALE GENOMIC DNA]</scope>
    <source>
        <strain evidence="9 10">Map16</strain>
    </source>
</reference>
<evidence type="ECO:0000256" key="7">
    <source>
        <dbReference type="SAM" id="Phobius"/>
    </source>
</evidence>
<dbReference type="EMBL" id="NJES01000077">
    <property type="protein sequence ID" value="PHH78485.1"/>
    <property type="molecule type" value="Genomic_DNA"/>
</dbReference>
<feature type="compositionally biased region" description="Acidic residues" evidence="6">
    <location>
        <begin position="16"/>
        <end position="25"/>
    </location>
</feature>
<feature type="transmembrane region" description="Helical" evidence="7">
    <location>
        <begin position="288"/>
        <end position="309"/>
    </location>
</feature>
<feature type="transmembrane region" description="Helical" evidence="7">
    <location>
        <begin position="164"/>
        <end position="186"/>
    </location>
</feature>